<dbReference type="Proteomes" id="UP001162060">
    <property type="component" value="Unassembled WGS sequence"/>
</dbReference>
<sequence length="58" mass="6055">MLGASPPTPRIPPLDGLARDGDSTEESLDPKISSMMTPREQEPVNLALAKSAPGNPEA</sequence>
<dbReference type="EMBL" id="CAKLBY020000101">
    <property type="protein sequence ID" value="CAK7926745.1"/>
    <property type="molecule type" value="Genomic_DNA"/>
</dbReference>
<dbReference type="EMBL" id="CAKLBY020000014">
    <property type="protein sequence ID" value="CAK7897336.1"/>
    <property type="molecule type" value="Genomic_DNA"/>
</dbReference>
<name>A0AAV1TZV7_9STRA</name>
<accession>A0AAV1TZV7</accession>
<evidence type="ECO:0000313" key="4">
    <source>
        <dbReference type="Proteomes" id="UP001162060"/>
    </source>
</evidence>
<evidence type="ECO:0000313" key="2">
    <source>
        <dbReference type="EMBL" id="CAK7897336.1"/>
    </source>
</evidence>
<gene>
    <name evidence="3" type="ORF">PM001_LOCUS11895</name>
    <name evidence="2" type="ORF">PM001_LOCUS1418</name>
</gene>
<evidence type="ECO:0000256" key="1">
    <source>
        <dbReference type="SAM" id="MobiDB-lite"/>
    </source>
</evidence>
<feature type="region of interest" description="Disordered" evidence="1">
    <location>
        <begin position="1"/>
        <end position="58"/>
    </location>
</feature>
<feature type="compositionally biased region" description="Pro residues" evidence="1">
    <location>
        <begin position="1"/>
        <end position="12"/>
    </location>
</feature>
<organism evidence="3 4">
    <name type="scientific">Peronospora matthiolae</name>
    <dbReference type="NCBI Taxonomy" id="2874970"/>
    <lineage>
        <taxon>Eukaryota</taxon>
        <taxon>Sar</taxon>
        <taxon>Stramenopiles</taxon>
        <taxon>Oomycota</taxon>
        <taxon>Peronosporomycetes</taxon>
        <taxon>Peronosporales</taxon>
        <taxon>Peronosporaceae</taxon>
        <taxon>Peronospora</taxon>
    </lineage>
</organism>
<reference evidence="3" key="1">
    <citation type="submission" date="2024-01" db="EMBL/GenBank/DDBJ databases">
        <authorList>
            <person name="Webb A."/>
        </authorList>
    </citation>
    <scope>NUCLEOTIDE SEQUENCE</scope>
    <source>
        <strain evidence="3">Pm1</strain>
    </source>
</reference>
<proteinExistence type="predicted"/>
<dbReference type="AlphaFoldDB" id="A0AAV1TZV7"/>
<comment type="caution">
    <text evidence="3">The sequence shown here is derived from an EMBL/GenBank/DDBJ whole genome shotgun (WGS) entry which is preliminary data.</text>
</comment>
<evidence type="ECO:0000313" key="3">
    <source>
        <dbReference type="EMBL" id="CAK7926745.1"/>
    </source>
</evidence>
<protein>
    <submittedName>
        <fullName evidence="3">Uncharacterized protein</fullName>
    </submittedName>
</protein>